<name>A0A0R3E2C0_9BRAD</name>
<accession>A0A0R3E2C0</accession>
<organism evidence="1 2">
    <name type="scientific">Bradyrhizobium manausense</name>
    <dbReference type="NCBI Taxonomy" id="989370"/>
    <lineage>
        <taxon>Bacteria</taxon>
        <taxon>Pseudomonadati</taxon>
        <taxon>Pseudomonadota</taxon>
        <taxon>Alphaproteobacteria</taxon>
        <taxon>Hyphomicrobiales</taxon>
        <taxon>Nitrobacteraceae</taxon>
        <taxon>Bradyrhizobium</taxon>
    </lineage>
</organism>
<gene>
    <name evidence="1" type="ORF">AOQ71_05075</name>
</gene>
<evidence type="ECO:0000313" key="2">
    <source>
        <dbReference type="Proteomes" id="UP000051936"/>
    </source>
</evidence>
<comment type="caution">
    <text evidence="1">The sequence shown here is derived from an EMBL/GenBank/DDBJ whole genome shotgun (WGS) entry which is preliminary data.</text>
</comment>
<dbReference type="STRING" id="989370.AOQ71_05075"/>
<dbReference type="Proteomes" id="UP000051936">
    <property type="component" value="Unassembled WGS sequence"/>
</dbReference>
<proteinExistence type="predicted"/>
<reference evidence="1 2" key="1">
    <citation type="submission" date="2015-09" db="EMBL/GenBank/DDBJ databases">
        <title>Draft Genome Sequence of Bradyrhizobium manausense Strain BR 3351T, a Novel Symbiotic Nitrogen-Fixing Alphaproteobacterium Isolated from Brazilian Amazon Rain Forest.</title>
        <authorList>
            <person name="De Araujo J.L."/>
            <person name="Zilli J.E."/>
        </authorList>
    </citation>
    <scope>NUCLEOTIDE SEQUENCE [LARGE SCALE GENOMIC DNA]</scope>
    <source>
        <strain evidence="1 2">BR3351</strain>
    </source>
</reference>
<dbReference type="Pfam" id="PF15617">
    <property type="entry name" value="C-C_Bond_Lyase"/>
    <property type="match status" value="1"/>
</dbReference>
<keyword evidence="2" id="KW-1185">Reference proteome</keyword>
<protein>
    <submittedName>
        <fullName evidence="1">Uncharacterized protein</fullName>
    </submittedName>
</protein>
<evidence type="ECO:0000313" key="1">
    <source>
        <dbReference type="EMBL" id="KRQ16344.1"/>
    </source>
</evidence>
<dbReference type="InterPro" id="IPR039480">
    <property type="entry name" value="C-C_Bond_Lyase-like"/>
</dbReference>
<dbReference type="OrthoDB" id="348111at2"/>
<dbReference type="EMBL" id="LJYG01000026">
    <property type="protein sequence ID" value="KRQ16344.1"/>
    <property type="molecule type" value="Genomic_DNA"/>
</dbReference>
<sequence>MPCTREDLADALLGAKRVHGLRSAVLCLEDAVLERDLPVALTRLSAFLRSELSPNFGDGQARQAAAVVG</sequence>
<dbReference type="AlphaFoldDB" id="A0A0R3E2C0"/>